<evidence type="ECO:0000313" key="4">
    <source>
        <dbReference type="EMBL" id="SDT14425.1"/>
    </source>
</evidence>
<dbReference type="GO" id="GO:0004175">
    <property type="term" value="F:endopeptidase activity"/>
    <property type="evidence" value="ECO:0007669"/>
    <property type="project" value="UniProtKB-ARBA"/>
</dbReference>
<dbReference type="InterPro" id="IPR042150">
    <property type="entry name" value="MmRce1-like"/>
</dbReference>
<evidence type="ECO:0000256" key="2">
    <source>
        <dbReference type="SAM" id="Phobius"/>
    </source>
</evidence>
<feature type="transmembrane region" description="Helical" evidence="2">
    <location>
        <begin position="169"/>
        <end position="189"/>
    </location>
</feature>
<dbReference type="GO" id="GO:0006508">
    <property type="term" value="P:proteolysis"/>
    <property type="evidence" value="ECO:0007669"/>
    <property type="project" value="UniProtKB-KW"/>
</dbReference>
<evidence type="ECO:0000313" key="5">
    <source>
        <dbReference type="Proteomes" id="UP000198688"/>
    </source>
</evidence>
<keyword evidence="5" id="KW-1185">Reference proteome</keyword>
<accession>A0A1H1XZ81</accession>
<dbReference type="PANTHER" id="PTHR35797">
    <property type="entry name" value="PROTEASE-RELATED"/>
    <property type="match status" value="1"/>
</dbReference>
<name>A0A1H1XZ81_9ACTN</name>
<feature type="transmembrane region" description="Helical" evidence="2">
    <location>
        <begin position="135"/>
        <end position="157"/>
    </location>
</feature>
<evidence type="ECO:0000259" key="3">
    <source>
        <dbReference type="Pfam" id="PF02517"/>
    </source>
</evidence>
<feature type="transmembrane region" description="Helical" evidence="2">
    <location>
        <begin position="75"/>
        <end position="103"/>
    </location>
</feature>
<dbReference type="Pfam" id="PF02517">
    <property type="entry name" value="Rce1-like"/>
    <property type="match status" value="1"/>
</dbReference>
<dbReference type="RefSeq" id="WP_197686210.1">
    <property type="nucleotide sequence ID" value="NZ_BOMJ01000092.1"/>
</dbReference>
<keyword evidence="4" id="KW-0378">Hydrolase</keyword>
<dbReference type="AlphaFoldDB" id="A0A1H1XZ81"/>
<feature type="domain" description="CAAX prenyl protease 2/Lysostaphin resistance protein A-like" evidence="3">
    <location>
        <begin position="143"/>
        <end position="193"/>
    </location>
</feature>
<feature type="compositionally biased region" description="Basic and acidic residues" evidence="1">
    <location>
        <begin position="215"/>
        <end position="237"/>
    </location>
</feature>
<protein>
    <submittedName>
        <fullName evidence="4">CAAX protease self-immunity</fullName>
    </submittedName>
</protein>
<keyword evidence="2" id="KW-1133">Transmembrane helix</keyword>
<proteinExistence type="predicted"/>
<sequence length="262" mass="27782">MSVAVFLGLAFGLSWLLALPLWLGDGLASGWFLVVSIAVMATPAIAALVVVFFVERPEHKAQVLGLWPLKPARPLLGYAAAGVFGAIALVLAALPIGALFGVYPADIVHFSGFQQVLDEQVSAAGMGELPVPTGALVALQLAALPLAAVINLIPALGEELGWRGWLFPRLMPLGAIPAILISGVIWGVWHAPLILRSSRLLPPVREGRRTHRHHTGDGPRLERLDRTAGDRRVPPGHREVHRARFAGNLTATESIADAPGLG</sequence>
<feature type="transmembrane region" description="Helical" evidence="2">
    <location>
        <begin position="28"/>
        <end position="54"/>
    </location>
</feature>
<keyword evidence="2" id="KW-0812">Transmembrane</keyword>
<dbReference type="STRING" id="113562.SAMN04489716_2643"/>
<dbReference type="Proteomes" id="UP000198688">
    <property type="component" value="Chromosome I"/>
</dbReference>
<dbReference type="EMBL" id="LT629758">
    <property type="protein sequence ID" value="SDT14425.1"/>
    <property type="molecule type" value="Genomic_DNA"/>
</dbReference>
<dbReference type="GO" id="GO:0080120">
    <property type="term" value="P:CAAX-box protein maturation"/>
    <property type="evidence" value="ECO:0007669"/>
    <property type="project" value="UniProtKB-ARBA"/>
</dbReference>
<organism evidence="4 5">
    <name type="scientific">Actinoplanes derwentensis</name>
    <dbReference type="NCBI Taxonomy" id="113562"/>
    <lineage>
        <taxon>Bacteria</taxon>
        <taxon>Bacillati</taxon>
        <taxon>Actinomycetota</taxon>
        <taxon>Actinomycetes</taxon>
        <taxon>Micromonosporales</taxon>
        <taxon>Micromonosporaceae</taxon>
        <taxon>Actinoplanes</taxon>
    </lineage>
</organism>
<keyword evidence="4" id="KW-0645">Protease</keyword>
<reference evidence="4 5" key="1">
    <citation type="submission" date="2016-10" db="EMBL/GenBank/DDBJ databases">
        <authorList>
            <person name="de Groot N.N."/>
        </authorList>
    </citation>
    <scope>NUCLEOTIDE SEQUENCE [LARGE SCALE GENOMIC DNA]</scope>
    <source>
        <strain evidence="4 5">DSM 43941</strain>
    </source>
</reference>
<keyword evidence="2" id="KW-0472">Membrane</keyword>
<gene>
    <name evidence="4" type="ORF">SAMN04489716_2643</name>
</gene>
<feature type="region of interest" description="Disordered" evidence="1">
    <location>
        <begin position="206"/>
        <end position="237"/>
    </location>
</feature>
<dbReference type="InterPro" id="IPR003675">
    <property type="entry name" value="Rce1/LyrA-like_dom"/>
</dbReference>
<dbReference type="PANTHER" id="PTHR35797:SF1">
    <property type="entry name" value="PROTEASE"/>
    <property type="match status" value="1"/>
</dbReference>
<evidence type="ECO:0000256" key="1">
    <source>
        <dbReference type="SAM" id="MobiDB-lite"/>
    </source>
</evidence>